<dbReference type="CDD" id="cd05233">
    <property type="entry name" value="SDR_c"/>
    <property type="match status" value="1"/>
</dbReference>
<evidence type="ECO:0000256" key="1">
    <source>
        <dbReference type="ARBA" id="ARBA00006484"/>
    </source>
</evidence>
<reference evidence="3 4" key="1">
    <citation type="submission" date="2016-07" db="EMBL/GenBank/DDBJ databases">
        <title>Draft genome sequence of Prauserella sp. YIM 121212, isolated from alkaline soil.</title>
        <authorList>
            <person name="Ruckert C."/>
            <person name="Albersmeier A."/>
            <person name="Jiang C.-L."/>
            <person name="Jiang Y."/>
            <person name="Kalinowski J."/>
            <person name="Schneider O."/>
            <person name="Winkler A."/>
            <person name="Zotchev S.B."/>
        </authorList>
    </citation>
    <scope>NUCLEOTIDE SEQUENCE [LARGE SCALE GENOMIC DNA]</scope>
    <source>
        <strain evidence="3 4">YIM 121212</strain>
    </source>
</reference>
<evidence type="ECO:0008006" key="5">
    <source>
        <dbReference type="Google" id="ProtNLM"/>
    </source>
</evidence>
<dbReference type="PANTHER" id="PTHR42760">
    <property type="entry name" value="SHORT-CHAIN DEHYDROGENASES/REDUCTASES FAMILY MEMBER"/>
    <property type="match status" value="1"/>
</dbReference>
<dbReference type="PRINTS" id="PR00081">
    <property type="entry name" value="GDHRDH"/>
</dbReference>
<evidence type="ECO:0000313" key="3">
    <source>
        <dbReference type="EMBL" id="PXY35445.1"/>
    </source>
</evidence>
<dbReference type="RefSeq" id="WP_110335437.1">
    <property type="nucleotide sequence ID" value="NZ_MASU01000005.1"/>
</dbReference>
<dbReference type="GO" id="GO:0030497">
    <property type="term" value="P:fatty acid elongation"/>
    <property type="evidence" value="ECO:0007669"/>
    <property type="project" value="TreeGrafter"/>
</dbReference>
<dbReference type="OrthoDB" id="286404at2"/>
<dbReference type="PRINTS" id="PR00080">
    <property type="entry name" value="SDRFAMILY"/>
</dbReference>
<dbReference type="FunFam" id="3.40.50.720:FF:000084">
    <property type="entry name" value="Short-chain dehydrogenase reductase"/>
    <property type="match status" value="1"/>
</dbReference>
<evidence type="ECO:0000313" key="4">
    <source>
        <dbReference type="Proteomes" id="UP000247892"/>
    </source>
</evidence>
<proteinExistence type="inferred from homology"/>
<name>A0A318LYU9_9PSEU</name>
<dbReference type="PANTHER" id="PTHR42760:SF123">
    <property type="entry name" value="OXIDOREDUCTASE"/>
    <property type="match status" value="1"/>
</dbReference>
<dbReference type="InterPro" id="IPR020904">
    <property type="entry name" value="Sc_DH/Rdtase_CS"/>
</dbReference>
<evidence type="ECO:0000256" key="2">
    <source>
        <dbReference type="ARBA" id="ARBA00023002"/>
    </source>
</evidence>
<dbReference type="EMBL" id="MASU01000005">
    <property type="protein sequence ID" value="PXY35445.1"/>
    <property type="molecule type" value="Genomic_DNA"/>
</dbReference>
<sequence length="246" mass="25218">MPGSVVVTGAAGGIGAAIAARFAKGGHTVVGIDLDGERLRERAASWPGEHVTVEADVTDEERLREACERAARVPGGLRAFVGNAGHARAGASVGYPLPEWERMLAVHLTGCFVGARQAAAHMPDGGAVVLISSVNGQRGFPGRVAYGAAKAGIAGLLKGLATEWAAAGVRVNGIAPGSIETELSAEFLAQGVIDRDAFLDRIPLGRFGRPEEVAELAFFLGTPLSSYVTGTLIPIDGGWLAQGIGS</sequence>
<dbReference type="AlphaFoldDB" id="A0A318LYU9"/>
<dbReference type="PROSITE" id="PS00061">
    <property type="entry name" value="ADH_SHORT"/>
    <property type="match status" value="1"/>
</dbReference>
<dbReference type="InterPro" id="IPR002347">
    <property type="entry name" value="SDR_fam"/>
</dbReference>
<dbReference type="Gene3D" id="3.40.50.720">
    <property type="entry name" value="NAD(P)-binding Rossmann-like Domain"/>
    <property type="match status" value="1"/>
</dbReference>
<protein>
    <recommendedName>
        <fullName evidence="5">SDR family oxidoreductase</fullName>
    </recommendedName>
</protein>
<dbReference type="GO" id="GO:0016616">
    <property type="term" value="F:oxidoreductase activity, acting on the CH-OH group of donors, NAD or NADP as acceptor"/>
    <property type="evidence" value="ECO:0007669"/>
    <property type="project" value="TreeGrafter"/>
</dbReference>
<comment type="caution">
    <text evidence="3">The sequence shown here is derived from an EMBL/GenBank/DDBJ whole genome shotgun (WGS) entry which is preliminary data.</text>
</comment>
<keyword evidence="4" id="KW-1185">Reference proteome</keyword>
<dbReference type="InterPro" id="IPR036291">
    <property type="entry name" value="NAD(P)-bd_dom_sf"/>
</dbReference>
<keyword evidence="2" id="KW-0560">Oxidoreductase</keyword>
<dbReference type="Proteomes" id="UP000247892">
    <property type="component" value="Unassembled WGS sequence"/>
</dbReference>
<dbReference type="SUPFAM" id="SSF51735">
    <property type="entry name" value="NAD(P)-binding Rossmann-fold domains"/>
    <property type="match status" value="1"/>
</dbReference>
<organism evidence="3 4">
    <name type="scientific">Prauserella flavalba</name>
    <dbReference type="NCBI Taxonomy" id="1477506"/>
    <lineage>
        <taxon>Bacteria</taxon>
        <taxon>Bacillati</taxon>
        <taxon>Actinomycetota</taxon>
        <taxon>Actinomycetes</taxon>
        <taxon>Pseudonocardiales</taxon>
        <taxon>Pseudonocardiaceae</taxon>
        <taxon>Prauserella</taxon>
    </lineage>
</organism>
<dbReference type="Pfam" id="PF13561">
    <property type="entry name" value="adh_short_C2"/>
    <property type="match status" value="1"/>
</dbReference>
<accession>A0A318LYU9</accession>
<gene>
    <name evidence="3" type="ORF">BA062_07890</name>
</gene>
<comment type="similarity">
    <text evidence="1">Belongs to the short-chain dehydrogenases/reductases (SDR) family.</text>
</comment>